<dbReference type="SUPFAM" id="SSF48464">
    <property type="entry name" value="ENTH/VHS domain"/>
    <property type="match status" value="1"/>
</dbReference>
<proteinExistence type="predicted"/>
<feature type="compositionally biased region" description="Low complexity" evidence="5">
    <location>
        <begin position="253"/>
        <end position="262"/>
    </location>
</feature>
<dbReference type="AlphaFoldDB" id="A0AAP0KCW2"/>
<dbReference type="SMART" id="SM00288">
    <property type="entry name" value="VHS"/>
    <property type="match status" value="1"/>
</dbReference>
<dbReference type="EMBL" id="JBBNAG010000003">
    <property type="protein sequence ID" value="KAK9149294.1"/>
    <property type="molecule type" value="Genomic_DNA"/>
</dbReference>
<reference evidence="7 8" key="1">
    <citation type="submission" date="2024-01" db="EMBL/GenBank/DDBJ databases">
        <title>Genome assemblies of Stephania.</title>
        <authorList>
            <person name="Yang L."/>
        </authorList>
    </citation>
    <scope>NUCLEOTIDE SEQUENCE [LARGE SCALE GENOMIC DNA]</scope>
    <source>
        <strain evidence="7">JXDWG</strain>
        <tissue evidence="7">Leaf</tissue>
    </source>
</reference>
<protein>
    <recommendedName>
        <fullName evidence="6">VHS domain-containing protein</fullName>
    </recommendedName>
</protein>
<feature type="compositionally biased region" description="Basic and acidic residues" evidence="5">
    <location>
        <begin position="213"/>
        <end position="224"/>
    </location>
</feature>
<dbReference type="PROSITE" id="PS50179">
    <property type="entry name" value="VHS"/>
    <property type="match status" value="1"/>
</dbReference>
<comment type="caution">
    <text evidence="7">The sequence shown here is derived from an EMBL/GenBank/DDBJ whole genome shotgun (WGS) entry which is preliminary data.</text>
</comment>
<dbReference type="PANTHER" id="PTHR21514">
    <property type="entry name" value="AP-4 COMPLEX ACCESSORY SUBUNIT TEPSIN"/>
    <property type="match status" value="1"/>
</dbReference>
<dbReference type="Pfam" id="PF01417">
    <property type="entry name" value="ENTH"/>
    <property type="match status" value="1"/>
</dbReference>
<dbReference type="InterPro" id="IPR008942">
    <property type="entry name" value="ENTH_VHS"/>
</dbReference>
<feature type="region of interest" description="Disordered" evidence="5">
    <location>
        <begin position="565"/>
        <end position="596"/>
    </location>
</feature>
<feature type="compositionally biased region" description="Polar residues" evidence="5">
    <location>
        <begin position="580"/>
        <end position="596"/>
    </location>
</feature>
<feature type="compositionally biased region" description="Low complexity" evidence="5">
    <location>
        <begin position="228"/>
        <end position="237"/>
    </location>
</feature>
<dbReference type="InterPro" id="IPR039273">
    <property type="entry name" value="TEPSIN"/>
</dbReference>
<dbReference type="Proteomes" id="UP001419268">
    <property type="component" value="Unassembled WGS sequence"/>
</dbReference>
<organism evidence="7 8">
    <name type="scientific">Stephania cephalantha</name>
    <dbReference type="NCBI Taxonomy" id="152367"/>
    <lineage>
        <taxon>Eukaryota</taxon>
        <taxon>Viridiplantae</taxon>
        <taxon>Streptophyta</taxon>
        <taxon>Embryophyta</taxon>
        <taxon>Tracheophyta</taxon>
        <taxon>Spermatophyta</taxon>
        <taxon>Magnoliopsida</taxon>
        <taxon>Ranunculales</taxon>
        <taxon>Menispermaceae</taxon>
        <taxon>Menispermoideae</taxon>
        <taxon>Cissampelideae</taxon>
        <taxon>Stephania</taxon>
    </lineage>
</organism>
<dbReference type="InterPro" id="IPR013809">
    <property type="entry name" value="ENTH"/>
</dbReference>
<comment type="subcellular location">
    <subcellularLocation>
        <location evidence="1">Cytoplasmic vesicle</location>
        <location evidence="1">Clathrin-coated vesicle</location>
    </subcellularLocation>
    <subcellularLocation>
        <location evidence="2">Golgi apparatus</location>
        <location evidence="2">trans-Golgi network</location>
    </subcellularLocation>
</comment>
<gene>
    <name evidence="7" type="ORF">Scep_008051</name>
</gene>
<keyword evidence="3" id="KW-0333">Golgi apparatus</keyword>
<evidence type="ECO:0000313" key="8">
    <source>
        <dbReference type="Proteomes" id="UP001419268"/>
    </source>
</evidence>
<sequence length="739" mass="80485">MDSSRRAVEAYWRSRLIDGATTDEDKVAPVYKLEEICELLRSSHVSIVKEVSEYIFKRLDHKSPIVKQKTLRVIKYAVGKSGVEFRREMQRHSNAIRQLFHYKGHPDPLKGDALNKAVRDTAHETIQAMFASEESKPSPAEELNRRIEGFGNTNFEVPSDDKKSFLSEVVGIGSAHIKQGLSSLAAAHSQRKNDVGTYKSPTLRRSLTNEANSSDRYERFEYQSDTRSSSGFSSGSSGTWGHDSNVKASEAMNGNSSSSHGGSKSREERLLETIVTSGGVRLQPTRDAIQVFLAEASKLDAVALSRALETKLQSHLWQVRMKAICVLESILRKKDDAHFEVIASYFTENKDAVVRCSESPQASLREKSVKIEFVYPHMTFLEKGFEQLALWFDTRNHVLMPRVLGLINGGDATGTPNLQDNQSSVKTETNVVVQLPDLIDTGDSDDYNGHEELTKSQSDVLGGSLVADTPVTNDLFGDSLISDISSHEIKSEDPFAGVSFHTTENSERADDLFSGLNVDNKQQGNLAAGKNGSELLDIFGSSSDVMQEPTGDDGNLQDLMAGMSINQNNSDSNQQGSFSLPLSQATSGMSTQASGQVSSDALNGAFSSQIAGMNPNVMFPLGPMQYNMAPGMMLNQTFATNPINYGAMGSFFTQQQLLAAMSNLQAIGNLSAQPSANLGLVGGNSIEGGYASPLPDIFNPNMPVQTHSTTMASSKKEDTKAFDFISDHVSAARGPKRIV</sequence>
<dbReference type="GO" id="GO:0030136">
    <property type="term" value="C:clathrin-coated vesicle"/>
    <property type="evidence" value="ECO:0007669"/>
    <property type="project" value="UniProtKB-SubCell"/>
</dbReference>
<evidence type="ECO:0000313" key="7">
    <source>
        <dbReference type="EMBL" id="KAK9149294.1"/>
    </source>
</evidence>
<name>A0AAP0KCW2_9MAGN</name>
<keyword evidence="4" id="KW-0968">Cytoplasmic vesicle</keyword>
<feature type="compositionally biased region" description="Polar residues" evidence="5">
    <location>
        <begin position="199"/>
        <end position="212"/>
    </location>
</feature>
<dbReference type="InterPro" id="IPR002014">
    <property type="entry name" value="VHS_dom"/>
</dbReference>
<feature type="region of interest" description="Disordered" evidence="5">
    <location>
        <begin position="188"/>
        <end position="267"/>
    </location>
</feature>
<dbReference type="Gene3D" id="1.25.40.90">
    <property type="match status" value="1"/>
</dbReference>
<evidence type="ECO:0000256" key="3">
    <source>
        <dbReference type="ARBA" id="ARBA00023034"/>
    </source>
</evidence>
<evidence type="ECO:0000256" key="2">
    <source>
        <dbReference type="ARBA" id="ARBA00004601"/>
    </source>
</evidence>
<accession>A0AAP0KCW2</accession>
<keyword evidence="8" id="KW-1185">Reference proteome</keyword>
<dbReference type="GO" id="GO:0032588">
    <property type="term" value="C:trans-Golgi network membrane"/>
    <property type="evidence" value="ECO:0007669"/>
    <property type="project" value="TreeGrafter"/>
</dbReference>
<dbReference type="CDD" id="cd03572">
    <property type="entry name" value="ENTH_like_Tepsin"/>
    <property type="match status" value="1"/>
</dbReference>
<feature type="domain" description="VHS" evidence="6">
    <location>
        <begin position="20"/>
        <end position="89"/>
    </location>
</feature>
<dbReference type="PANTHER" id="PTHR21514:SF0">
    <property type="entry name" value="AP-4 COMPLEX ACCESSORY SUBUNIT TEPSIN"/>
    <property type="match status" value="1"/>
</dbReference>
<evidence type="ECO:0000256" key="5">
    <source>
        <dbReference type="SAM" id="MobiDB-lite"/>
    </source>
</evidence>
<evidence type="ECO:0000256" key="1">
    <source>
        <dbReference type="ARBA" id="ARBA00004132"/>
    </source>
</evidence>
<dbReference type="GO" id="GO:0043130">
    <property type="term" value="F:ubiquitin binding"/>
    <property type="evidence" value="ECO:0007669"/>
    <property type="project" value="InterPro"/>
</dbReference>
<evidence type="ECO:0000259" key="6">
    <source>
        <dbReference type="PROSITE" id="PS50179"/>
    </source>
</evidence>
<dbReference type="GO" id="GO:0035091">
    <property type="term" value="F:phosphatidylinositol binding"/>
    <property type="evidence" value="ECO:0007669"/>
    <property type="project" value="InterPro"/>
</dbReference>
<evidence type="ECO:0000256" key="4">
    <source>
        <dbReference type="ARBA" id="ARBA00023329"/>
    </source>
</evidence>
<feature type="compositionally biased region" description="Low complexity" evidence="5">
    <location>
        <begin position="565"/>
        <end position="579"/>
    </location>
</feature>
<dbReference type="InterPro" id="IPR035802">
    <property type="entry name" value="ENTH/VHS_tepsin"/>
</dbReference>